<keyword evidence="3" id="KW-1185">Reference proteome</keyword>
<feature type="region of interest" description="Disordered" evidence="1">
    <location>
        <begin position="113"/>
        <end position="134"/>
    </location>
</feature>
<accession>A0A9P6Y1K2</accession>
<evidence type="ECO:0000256" key="1">
    <source>
        <dbReference type="SAM" id="MobiDB-lite"/>
    </source>
</evidence>
<dbReference type="EMBL" id="JAANIU010007597">
    <property type="protein sequence ID" value="KAG1537307.1"/>
    <property type="molecule type" value="Genomic_DNA"/>
</dbReference>
<evidence type="ECO:0000313" key="2">
    <source>
        <dbReference type="EMBL" id="KAG1537307.1"/>
    </source>
</evidence>
<protein>
    <submittedName>
        <fullName evidence="2">Uncharacterized protein</fullName>
    </submittedName>
</protein>
<organism evidence="2 3">
    <name type="scientific">Rhizopus delemar</name>
    <dbReference type="NCBI Taxonomy" id="936053"/>
    <lineage>
        <taxon>Eukaryota</taxon>
        <taxon>Fungi</taxon>
        <taxon>Fungi incertae sedis</taxon>
        <taxon>Mucoromycota</taxon>
        <taxon>Mucoromycotina</taxon>
        <taxon>Mucoromycetes</taxon>
        <taxon>Mucorales</taxon>
        <taxon>Mucorineae</taxon>
        <taxon>Rhizopodaceae</taxon>
        <taxon>Rhizopus</taxon>
    </lineage>
</organism>
<dbReference type="AlphaFoldDB" id="A0A9P6Y1K2"/>
<name>A0A9P6Y1K2_9FUNG</name>
<dbReference type="Proteomes" id="UP000740926">
    <property type="component" value="Unassembled WGS sequence"/>
</dbReference>
<comment type="caution">
    <text evidence="2">The sequence shown here is derived from an EMBL/GenBank/DDBJ whole genome shotgun (WGS) entry which is preliminary data.</text>
</comment>
<proteinExistence type="predicted"/>
<sequence length="166" mass="17768">MGEEHGELIGAKPADPVAIAHGRHQVIGETAQHLIAGCMAEAVVDQLEMIQVYVAQRMRAAVAAHLQQRAFQQAFDLAAVDQAGQRIVAGVVLDLTRQRMVLADVLDDREHRQPPAAVHAGTTPAPPDQAAVAPPEAQFAWPQLPVPVNAADTVDDQLAVHQQIVQ</sequence>
<evidence type="ECO:0000313" key="3">
    <source>
        <dbReference type="Proteomes" id="UP000740926"/>
    </source>
</evidence>
<gene>
    <name evidence="2" type="ORF">G6F50_014890</name>
</gene>
<reference evidence="2 3" key="1">
    <citation type="journal article" date="2020" name="Microb. Genom.">
        <title>Genetic diversity of clinical and environmental Mucorales isolates obtained from an investigation of mucormycosis cases among solid organ transplant recipients.</title>
        <authorList>
            <person name="Nguyen M.H."/>
            <person name="Kaul D."/>
            <person name="Muto C."/>
            <person name="Cheng S.J."/>
            <person name="Richter R.A."/>
            <person name="Bruno V.M."/>
            <person name="Liu G."/>
            <person name="Beyhan S."/>
            <person name="Sundermann A.J."/>
            <person name="Mounaud S."/>
            <person name="Pasculle A.W."/>
            <person name="Nierman W.C."/>
            <person name="Driscoll E."/>
            <person name="Cumbie R."/>
            <person name="Clancy C.J."/>
            <person name="Dupont C.L."/>
        </authorList>
    </citation>
    <scope>NUCLEOTIDE SEQUENCE [LARGE SCALE GENOMIC DNA]</scope>
    <source>
        <strain evidence="2 3">GL24</strain>
    </source>
</reference>